<dbReference type="Gene3D" id="3.40.50.300">
    <property type="entry name" value="P-loop containing nucleotide triphosphate hydrolases"/>
    <property type="match status" value="1"/>
</dbReference>
<dbReference type="Proteomes" id="UP001596042">
    <property type="component" value="Unassembled WGS sequence"/>
</dbReference>
<comment type="caution">
    <text evidence="2">The sequence shown here is derived from an EMBL/GenBank/DDBJ whole genome shotgun (WGS) entry which is preliminary data.</text>
</comment>
<evidence type="ECO:0000313" key="3">
    <source>
        <dbReference type="Proteomes" id="UP001596042"/>
    </source>
</evidence>
<proteinExistence type="predicted"/>
<feature type="non-terminal residue" evidence="2">
    <location>
        <position position="1"/>
    </location>
</feature>
<dbReference type="RefSeq" id="WP_380075047.1">
    <property type="nucleotide sequence ID" value="NZ_JBHSEL010000025.1"/>
</dbReference>
<dbReference type="EMBL" id="JBHSEL010000025">
    <property type="protein sequence ID" value="MFC4624077.1"/>
    <property type="molecule type" value="Genomic_DNA"/>
</dbReference>
<accession>A0ABV9H1B5</accession>
<evidence type="ECO:0000313" key="2">
    <source>
        <dbReference type="EMBL" id="MFC4624077.1"/>
    </source>
</evidence>
<reference evidence="3" key="1">
    <citation type="journal article" date="2019" name="Int. J. Syst. Evol. Microbiol.">
        <title>The Global Catalogue of Microorganisms (GCM) 10K type strain sequencing project: providing services to taxonomists for standard genome sequencing and annotation.</title>
        <authorList>
            <consortium name="The Broad Institute Genomics Platform"/>
            <consortium name="The Broad Institute Genome Sequencing Center for Infectious Disease"/>
            <person name="Wu L."/>
            <person name="Ma J."/>
        </authorList>
    </citation>
    <scope>NUCLEOTIDE SEQUENCE [LARGE SCALE GENOMIC DNA]</scope>
    <source>
        <strain evidence="3">CGMCC 1.15731</strain>
    </source>
</reference>
<dbReference type="InterPro" id="IPR027417">
    <property type="entry name" value="P-loop_NTPase"/>
</dbReference>
<protein>
    <submittedName>
        <fullName evidence="2">Uncharacterized protein</fullName>
    </submittedName>
</protein>
<name>A0ABV9H1B5_9HYPH</name>
<organism evidence="2 3">
    <name type="scientific">Daeguia caeni</name>
    <dbReference type="NCBI Taxonomy" id="439612"/>
    <lineage>
        <taxon>Bacteria</taxon>
        <taxon>Pseudomonadati</taxon>
        <taxon>Pseudomonadota</taxon>
        <taxon>Alphaproteobacteria</taxon>
        <taxon>Hyphomicrobiales</taxon>
        <taxon>Brucellaceae</taxon>
        <taxon>Daeguia</taxon>
    </lineage>
</organism>
<feature type="region of interest" description="Disordered" evidence="1">
    <location>
        <begin position="1"/>
        <end position="25"/>
    </location>
</feature>
<keyword evidence="3" id="KW-1185">Reference proteome</keyword>
<dbReference type="SUPFAM" id="SSF53795">
    <property type="entry name" value="PEP carboxykinase-like"/>
    <property type="match status" value="1"/>
</dbReference>
<evidence type="ECO:0000256" key="1">
    <source>
        <dbReference type="SAM" id="MobiDB-lite"/>
    </source>
</evidence>
<gene>
    <name evidence="2" type="ORF">ACFO1V_02350</name>
</gene>
<sequence>LKSNPKPSRKLQSSKTQIVSNHSTTDTTAEPAMLFDINNHALRLTFSEELAPALQRVFRNFRLHDGATQADELEIRGDGNGKFLLRYKDAVLLEELTSETLFLHLCREIESIFAASSIDTVLRAGAVSEGEHAVLVAGPAGCGKSALTAWLLRRGFGYLADNCVSLASSYAEKHGRPAAISPLPMPLTMHPHWEGAQQIDPAQIIQIADQGIIARPEVAEIGADQIADTRLAIYPCFHEGARLDISPLSAAEFQFLLAQSHHPNQTMTVFNASRIAAFAARVPAISVRFGSYRQLEGTLDRFIRQFLQEAPRPNLLRGCCHVNWATVACLTVWA</sequence>